<protein>
    <submittedName>
        <fullName evidence="3">Glycopeptide antibiotics resistance protein</fullName>
    </submittedName>
</protein>
<feature type="transmembrane region" description="Helical" evidence="1">
    <location>
        <begin position="154"/>
        <end position="174"/>
    </location>
</feature>
<dbReference type="Proteomes" id="UP000198668">
    <property type="component" value="Unassembled WGS sequence"/>
</dbReference>
<evidence type="ECO:0000313" key="4">
    <source>
        <dbReference type="Proteomes" id="UP000198668"/>
    </source>
</evidence>
<keyword evidence="4" id="KW-1185">Reference proteome</keyword>
<accession>A0A1I3C532</accession>
<keyword evidence="1" id="KW-1133">Transmembrane helix</keyword>
<dbReference type="RefSeq" id="WP_092092196.1">
    <property type="nucleotide sequence ID" value="NZ_FOQE01000013.1"/>
</dbReference>
<dbReference type="PANTHER" id="PTHR36834">
    <property type="entry name" value="MEMBRANE PROTEIN-RELATED"/>
    <property type="match status" value="1"/>
</dbReference>
<dbReference type="PANTHER" id="PTHR36834:SF2">
    <property type="entry name" value="MEMBRANE PROTEIN"/>
    <property type="match status" value="1"/>
</dbReference>
<dbReference type="OrthoDB" id="4822551at2"/>
<dbReference type="InterPro" id="IPR053150">
    <property type="entry name" value="Teicoplanin_resist-assoc"/>
</dbReference>
<feature type="transmembrane region" description="Helical" evidence="1">
    <location>
        <begin position="68"/>
        <end position="86"/>
    </location>
</feature>
<dbReference type="InterPro" id="IPR006976">
    <property type="entry name" value="VanZ-like"/>
</dbReference>
<gene>
    <name evidence="3" type="ORF">SAMN04489868_11326</name>
</gene>
<feature type="transmembrane region" description="Helical" evidence="1">
    <location>
        <begin position="186"/>
        <end position="205"/>
    </location>
</feature>
<keyword evidence="1" id="KW-0812">Transmembrane</keyword>
<dbReference type="AlphaFoldDB" id="A0A1I3C532"/>
<dbReference type="EMBL" id="FOQE01000013">
    <property type="protein sequence ID" value="SFH69513.1"/>
    <property type="molecule type" value="Genomic_DNA"/>
</dbReference>
<feature type="transmembrane region" description="Helical" evidence="1">
    <location>
        <begin position="125"/>
        <end position="147"/>
    </location>
</feature>
<evidence type="ECO:0000259" key="2">
    <source>
        <dbReference type="Pfam" id="PF04892"/>
    </source>
</evidence>
<evidence type="ECO:0000313" key="3">
    <source>
        <dbReference type="EMBL" id="SFH69513.1"/>
    </source>
</evidence>
<keyword evidence="1" id="KW-0472">Membrane</keyword>
<organism evidence="3 4">
    <name type="scientific">Pisciglobus halotolerans</name>
    <dbReference type="NCBI Taxonomy" id="745365"/>
    <lineage>
        <taxon>Bacteria</taxon>
        <taxon>Bacillati</taxon>
        <taxon>Bacillota</taxon>
        <taxon>Bacilli</taxon>
        <taxon>Lactobacillales</taxon>
        <taxon>Carnobacteriaceae</taxon>
    </lineage>
</organism>
<feature type="domain" description="VanZ-like" evidence="2">
    <location>
        <begin position="73"/>
        <end position="201"/>
    </location>
</feature>
<dbReference type="Pfam" id="PF04892">
    <property type="entry name" value="VanZ"/>
    <property type="match status" value="1"/>
</dbReference>
<evidence type="ECO:0000256" key="1">
    <source>
        <dbReference type="SAM" id="Phobius"/>
    </source>
</evidence>
<proteinExistence type="predicted"/>
<sequence length="216" mass="25679">MFFLQPLFDQIEARFGEVINHFYLIELIFYSLDRTILYFIIWISLRMMYLFFVKKADIKENLFSKHEWVLNIFVFYVLLLVHLTVFREQTSILNVSIHRRSLSEINWHPLVHTIKLTHGTSLFSYYYNFYGNILWFIPMGFGAAYLLKERYSFLKALGIGFSVSILIETMQFLFDTGISDIDDVLFNTAGTIIGILLFSVLDRIIKRRKRKTLSHE</sequence>
<reference evidence="3 4" key="1">
    <citation type="submission" date="2016-10" db="EMBL/GenBank/DDBJ databases">
        <authorList>
            <person name="de Groot N.N."/>
        </authorList>
    </citation>
    <scope>NUCLEOTIDE SEQUENCE [LARGE SCALE GENOMIC DNA]</scope>
    <source>
        <strain evidence="3 4">DSM 27630</strain>
    </source>
</reference>
<name>A0A1I3C532_9LACT</name>